<keyword evidence="3" id="KW-1003">Cell membrane</keyword>
<dbReference type="GO" id="GO:0005886">
    <property type="term" value="C:plasma membrane"/>
    <property type="evidence" value="ECO:0007669"/>
    <property type="project" value="UniProtKB-SubCell"/>
</dbReference>
<dbReference type="EMBL" id="AJAQ01000016">
    <property type="protein sequence ID" value="EOH93854.1"/>
    <property type="molecule type" value="Genomic_DNA"/>
</dbReference>
<proteinExistence type="predicted"/>
<evidence type="ECO:0000256" key="5">
    <source>
        <dbReference type="ARBA" id="ARBA00022683"/>
    </source>
</evidence>
<dbReference type="RefSeq" id="WP_010757540.1">
    <property type="nucleotide sequence ID" value="NZ_ASWD01000001.1"/>
</dbReference>
<dbReference type="STRING" id="160454.RV10_GL000606"/>
<feature type="transmembrane region" description="Helical" evidence="9">
    <location>
        <begin position="330"/>
        <end position="350"/>
    </location>
</feature>
<feature type="transmembrane region" description="Helical" evidence="9">
    <location>
        <begin position="227"/>
        <end position="248"/>
    </location>
</feature>
<dbReference type="PANTHER" id="PTHR30505">
    <property type="entry name" value="FRUCTOSE-LIKE PERMEASE"/>
    <property type="match status" value="1"/>
</dbReference>
<dbReference type="GO" id="GO:0005351">
    <property type="term" value="F:carbohydrate:proton symporter activity"/>
    <property type="evidence" value="ECO:0007669"/>
    <property type="project" value="InterPro"/>
</dbReference>
<accession>R2T0S4</accession>
<evidence type="ECO:0000256" key="1">
    <source>
        <dbReference type="ARBA" id="ARBA00004429"/>
    </source>
</evidence>
<evidence type="ECO:0000259" key="10">
    <source>
        <dbReference type="PROSITE" id="PS51104"/>
    </source>
</evidence>
<evidence type="ECO:0000256" key="3">
    <source>
        <dbReference type="ARBA" id="ARBA00022475"/>
    </source>
</evidence>
<evidence type="ECO:0000256" key="6">
    <source>
        <dbReference type="ARBA" id="ARBA00022692"/>
    </source>
</evidence>
<gene>
    <name evidence="11" type="ORF">UAU_02550</name>
</gene>
<evidence type="ECO:0000256" key="9">
    <source>
        <dbReference type="SAM" id="Phobius"/>
    </source>
</evidence>
<dbReference type="InterPro" id="IPR006327">
    <property type="entry name" value="PTS_IIC_fruc"/>
</dbReference>
<comment type="subcellular location">
    <subcellularLocation>
        <location evidence="1">Cell inner membrane</location>
        <topology evidence="1">Multi-pass membrane protein</topology>
    </subcellularLocation>
</comment>
<dbReference type="eggNOG" id="COG1299">
    <property type="taxonomic scope" value="Bacteria"/>
</dbReference>
<feature type="transmembrane region" description="Helical" evidence="9">
    <location>
        <begin position="290"/>
        <end position="310"/>
    </location>
</feature>
<protein>
    <submittedName>
        <fullName evidence="11">PTS system, Fru family, IIC component</fullName>
    </submittedName>
</protein>
<evidence type="ECO:0000313" key="12">
    <source>
        <dbReference type="Proteomes" id="UP000013782"/>
    </source>
</evidence>
<dbReference type="OrthoDB" id="9782569at2"/>
<feature type="transmembrane region" description="Helical" evidence="9">
    <location>
        <begin position="72"/>
        <end position="94"/>
    </location>
</feature>
<dbReference type="PANTHER" id="PTHR30505:SF0">
    <property type="entry name" value="FRUCTOSE-LIKE PTS SYSTEM EIIBC COMPONENT-RELATED"/>
    <property type="match status" value="1"/>
</dbReference>
<reference evidence="11 12" key="1">
    <citation type="submission" date="2013-02" db="EMBL/GenBank/DDBJ databases">
        <title>The Genome Sequence of Enterococcus pallens BAA-351.</title>
        <authorList>
            <consortium name="The Broad Institute Genome Sequencing Platform"/>
            <consortium name="The Broad Institute Genome Sequencing Center for Infectious Disease"/>
            <person name="Earl A.M."/>
            <person name="Gilmore M.S."/>
            <person name="Lebreton F."/>
            <person name="Walker B."/>
            <person name="Young S.K."/>
            <person name="Zeng Q."/>
            <person name="Gargeya S."/>
            <person name="Fitzgerald M."/>
            <person name="Haas B."/>
            <person name="Abouelleil A."/>
            <person name="Alvarado L."/>
            <person name="Arachchi H.M."/>
            <person name="Berlin A.M."/>
            <person name="Chapman S.B."/>
            <person name="Dewar J."/>
            <person name="Goldberg J."/>
            <person name="Griggs A."/>
            <person name="Gujja S."/>
            <person name="Hansen M."/>
            <person name="Howarth C."/>
            <person name="Imamovic A."/>
            <person name="Larimer J."/>
            <person name="McCowan C."/>
            <person name="Murphy C."/>
            <person name="Neiman D."/>
            <person name="Pearson M."/>
            <person name="Priest M."/>
            <person name="Roberts A."/>
            <person name="Saif S."/>
            <person name="Shea T."/>
            <person name="Sisk P."/>
            <person name="Sykes S."/>
            <person name="Wortman J."/>
            <person name="Nusbaum C."/>
            <person name="Birren B."/>
        </authorList>
    </citation>
    <scope>NUCLEOTIDE SEQUENCE [LARGE SCALE GENOMIC DNA]</scope>
    <source>
        <strain evidence="11 12">ATCC BAA-351</strain>
    </source>
</reference>
<evidence type="ECO:0000256" key="7">
    <source>
        <dbReference type="ARBA" id="ARBA00022989"/>
    </source>
</evidence>
<name>R2T0S4_9ENTE</name>
<dbReference type="GO" id="GO:0009401">
    <property type="term" value="P:phosphoenolpyruvate-dependent sugar phosphotransferase system"/>
    <property type="evidence" value="ECO:0007669"/>
    <property type="project" value="UniProtKB-KW"/>
</dbReference>
<feature type="transmembrane region" description="Helical" evidence="9">
    <location>
        <begin position="24"/>
        <end position="51"/>
    </location>
</feature>
<feature type="transmembrane region" description="Helical" evidence="9">
    <location>
        <begin position="150"/>
        <end position="172"/>
    </location>
</feature>
<comment type="caution">
    <text evidence="11">The sequence shown here is derived from an EMBL/GenBank/DDBJ whole genome shotgun (WGS) entry which is preliminary data.</text>
</comment>
<evidence type="ECO:0000256" key="4">
    <source>
        <dbReference type="ARBA" id="ARBA00022597"/>
    </source>
</evidence>
<keyword evidence="5" id="KW-0598">Phosphotransferase system</keyword>
<keyword evidence="2" id="KW-0813">Transport</keyword>
<dbReference type="PATRIC" id="fig|1158607.3.peg.2529"/>
<sequence length="376" mass="39519">MIEGNTFKDKLLTAQSYMMTGISYMLPVTVIAGMTLGITSLIGQIMGFAANDEALLESPDKIIQTIAWANQVVGKNFMALMFSVLAGYIAFAIVDRPGLAPGFLGGMVANLMGAGFIGALLAGFIAGFAVKFLNTSIKMPRKYMGVKTMVILPVVGSLLVLIASKLIIGPIGTGFMSLSTWFVNTIGQSGGAVLSGALASARGFDYGGPVSKAAGTIGKQLFFDTNYSYIACMMGIASPIGLGLATILDRFVVGKKVFPPQLQSNGVPSLILGLLGIQEGAIPFAVADPFFIVITMIGSAVSGAMGFLFGCEIFPISTFGFFTYPLVTNFVGFIISLLSGVLIIAFGAIFRANHVYLKKQREVEEKVVAEGAKQNA</sequence>
<evidence type="ECO:0000256" key="2">
    <source>
        <dbReference type="ARBA" id="ARBA00022448"/>
    </source>
</evidence>
<dbReference type="GO" id="GO:0090563">
    <property type="term" value="F:protein-phosphocysteine-sugar phosphotransferase activity"/>
    <property type="evidence" value="ECO:0007669"/>
    <property type="project" value="TreeGrafter"/>
</dbReference>
<keyword evidence="7 9" id="KW-1133">Transmembrane helix</keyword>
<dbReference type="InterPro" id="IPR050864">
    <property type="entry name" value="Bacterial_PTS_Sugar_Transport"/>
</dbReference>
<dbReference type="AlphaFoldDB" id="R2T0S4"/>
<dbReference type="InterPro" id="IPR013014">
    <property type="entry name" value="PTS_EIIC_2"/>
</dbReference>
<keyword evidence="4" id="KW-0762">Sugar transport</keyword>
<dbReference type="GO" id="GO:0008982">
    <property type="term" value="F:protein-N(PI)-phosphohistidine-sugar phosphotransferase activity"/>
    <property type="evidence" value="ECO:0007669"/>
    <property type="project" value="InterPro"/>
</dbReference>
<keyword evidence="6 9" id="KW-0812">Transmembrane</keyword>
<evidence type="ECO:0000256" key="8">
    <source>
        <dbReference type="ARBA" id="ARBA00023136"/>
    </source>
</evidence>
<organism evidence="11 12">
    <name type="scientific">Enterococcus pallens ATCC BAA-351</name>
    <dbReference type="NCBI Taxonomy" id="1158607"/>
    <lineage>
        <taxon>Bacteria</taxon>
        <taxon>Bacillati</taxon>
        <taxon>Bacillota</taxon>
        <taxon>Bacilli</taxon>
        <taxon>Lactobacillales</taxon>
        <taxon>Enterococcaceae</taxon>
        <taxon>Enterococcus</taxon>
    </lineage>
</organism>
<keyword evidence="8 9" id="KW-0472">Membrane</keyword>
<evidence type="ECO:0000313" key="11">
    <source>
        <dbReference type="EMBL" id="EOH93854.1"/>
    </source>
</evidence>
<feature type="domain" description="PTS EIIC type-2" evidence="10">
    <location>
        <begin position="14"/>
        <end position="353"/>
    </location>
</feature>
<dbReference type="Proteomes" id="UP000013782">
    <property type="component" value="Unassembled WGS sequence"/>
</dbReference>
<dbReference type="PROSITE" id="PS51104">
    <property type="entry name" value="PTS_EIIC_TYPE_2"/>
    <property type="match status" value="1"/>
</dbReference>
<feature type="transmembrane region" description="Helical" evidence="9">
    <location>
        <begin position="106"/>
        <end position="130"/>
    </location>
</feature>
<dbReference type="NCBIfam" id="TIGR01427">
    <property type="entry name" value="PTS_IIC_fructo"/>
    <property type="match status" value="1"/>
</dbReference>
<dbReference type="HOGENOM" id="CLU_013155_0_1_9"/>
<keyword evidence="12" id="KW-1185">Reference proteome</keyword>